<name>A0ABM3HCQ2_9MYRT</name>
<dbReference type="Pfam" id="PF23869">
    <property type="entry name" value="Beta-prop_WDR75_1st"/>
    <property type="match status" value="2"/>
</dbReference>
<comment type="subcellular location">
    <subcellularLocation>
        <location evidence="1">Nucleus</location>
        <location evidence="1">Nucleolus</location>
    </subcellularLocation>
</comment>
<dbReference type="PROSITE" id="PS50082">
    <property type="entry name" value="WD_REPEATS_2"/>
    <property type="match status" value="1"/>
</dbReference>
<organism evidence="9 10">
    <name type="scientific">Rhodamnia argentea</name>
    <dbReference type="NCBI Taxonomy" id="178133"/>
    <lineage>
        <taxon>Eukaryota</taxon>
        <taxon>Viridiplantae</taxon>
        <taxon>Streptophyta</taxon>
        <taxon>Embryophyta</taxon>
        <taxon>Tracheophyta</taxon>
        <taxon>Spermatophyta</taxon>
        <taxon>Magnoliopsida</taxon>
        <taxon>eudicotyledons</taxon>
        <taxon>Gunneridae</taxon>
        <taxon>Pentapetalae</taxon>
        <taxon>rosids</taxon>
        <taxon>malvids</taxon>
        <taxon>Myrtales</taxon>
        <taxon>Myrtaceae</taxon>
        <taxon>Myrtoideae</taxon>
        <taxon>Myrteae</taxon>
        <taxon>Australasian group</taxon>
        <taxon>Rhodamnia</taxon>
    </lineage>
</organism>
<dbReference type="InterPro" id="IPR057644">
    <property type="entry name" value="Beta-prop_WDR75_2nd"/>
</dbReference>
<dbReference type="PANTHER" id="PTHR45176:SF1">
    <property type="entry name" value="TRANSDUCIN FAMILY PROTEIN _ WD-40 REPEAT FAMILY PROTEIN-RELATED"/>
    <property type="match status" value="1"/>
</dbReference>
<proteinExistence type="predicted"/>
<evidence type="ECO:0000256" key="5">
    <source>
        <dbReference type="ARBA" id="ARBA00022737"/>
    </source>
</evidence>
<keyword evidence="5" id="KW-0677">Repeat</keyword>
<evidence type="ECO:0000256" key="2">
    <source>
        <dbReference type="ARBA" id="ARBA00022517"/>
    </source>
</evidence>
<dbReference type="Pfam" id="PF23769">
    <property type="entry name" value="Beta-prop_WDR75_2nd"/>
    <property type="match status" value="1"/>
</dbReference>
<keyword evidence="9" id="KW-1185">Reference proteome</keyword>
<evidence type="ECO:0000313" key="9">
    <source>
        <dbReference type="Proteomes" id="UP000827889"/>
    </source>
</evidence>
<evidence type="ECO:0000313" key="10">
    <source>
        <dbReference type="RefSeq" id="XP_048134343.1"/>
    </source>
</evidence>
<dbReference type="SUPFAM" id="SSF50978">
    <property type="entry name" value="WD40 repeat-like"/>
    <property type="match status" value="1"/>
</dbReference>
<feature type="domain" description="WD repeat-containing protein 75 second beta-propeller" evidence="8">
    <location>
        <begin position="383"/>
        <end position="638"/>
    </location>
</feature>
<dbReference type="GeneID" id="115750801"/>
<protein>
    <submittedName>
        <fullName evidence="10">WD repeat-containing protein 75</fullName>
    </submittedName>
</protein>
<evidence type="ECO:0000256" key="6">
    <source>
        <dbReference type="ARBA" id="ARBA00023242"/>
    </source>
</evidence>
<evidence type="ECO:0000256" key="7">
    <source>
        <dbReference type="PROSITE-ProRule" id="PRU00221"/>
    </source>
</evidence>
<evidence type="ECO:0000256" key="4">
    <source>
        <dbReference type="ARBA" id="ARBA00022574"/>
    </source>
</evidence>
<dbReference type="Proteomes" id="UP000827889">
    <property type="component" value="Chromosome 4"/>
</dbReference>
<dbReference type="SMART" id="SM00320">
    <property type="entry name" value="WD40"/>
    <property type="match status" value="6"/>
</dbReference>
<evidence type="ECO:0000256" key="3">
    <source>
        <dbReference type="ARBA" id="ARBA00022552"/>
    </source>
</evidence>
<gene>
    <name evidence="10" type="primary">LOC115750801</name>
</gene>
<keyword evidence="3" id="KW-0698">rRNA processing</keyword>
<dbReference type="InterPro" id="IPR036322">
    <property type="entry name" value="WD40_repeat_dom_sf"/>
</dbReference>
<dbReference type="PANTHER" id="PTHR45176">
    <property type="entry name" value="TRANSDUCIN FAMILY PROTEIN / WD-40 REPEAT FAMILY PROTEIN-RELATED"/>
    <property type="match status" value="1"/>
</dbReference>
<feature type="repeat" description="WD" evidence="7">
    <location>
        <begin position="277"/>
        <end position="318"/>
    </location>
</feature>
<keyword evidence="4 7" id="KW-0853">WD repeat</keyword>
<dbReference type="RefSeq" id="XP_048134343.1">
    <property type="nucleotide sequence ID" value="XM_048278386.1"/>
</dbReference>
<evidence type="ECO:0000259" key="8">
    <source>
        <dbReference type="Pfam" id="PF23769"/>
    </source>
</evidence>
<sequence>MIRGGKSYVSSPPAFSNDAKRLLVCTGSTVSVFSTSTGLQMGSLEGHVALVTSVIVVPDSSPAGRFLCYCWTASLDGTIRYWDFSVLELMKTVDVRLPIFSMVIPSLLSQQNESSERSPDVFAYISVENIRAPETQPKALRGQVRKCNLTKSSLAGGVTLKETKKPEYITISSSGEFFGILDKQKLHIWKVPEIESERVVLKRIDLHHTKKFTVFAFHPTQRIVAAGDVTGRILVWRGFGKRTFSIGDGQPNGRLTNFDEDKPGVRGNDDADNCTTWHWHPHEVCCLVFSSDGAYMYSGGREGVLVVWQIDTGKKKFLPRIGSPLLYFVDSPDPSLASISCADNQMHLLKMPAMEMVKSISGIKLPFSPPEAVSSLCGGCVFDEKAGVVALHTENYGIQFYSLFDDHAISEVQVCERNHQPGNEITVVVTQLALSVDGSFMSTVEVRLPEEDIGGLVCLKFWTSDSEDKRFRLLTVIYEPHRDSDISAVAFRPTQLMAVTSSYGGDFKTWVCGDEIERREVQNTGWTCYAVGSYKKRPMTAATFSADGSVLAVAAETVITLWDPDRNILVAVIGHAFTPIKTLSFVGQSGYIVSASRGSRPQLSVWSLSKSSKLWSYSLQIEAVTCLGDSSTFAILALLPKLATESQGMALGGRDGAILTFDVNRPDPVAVWSVRKAEGGALAFIQGSPSQENITQGKTSCGLLAFINGDHEYVLFDPYSDEATEHGVAHRTGLVSEETEKYGYSSIYGELQEFNLERSQTTEITVAPSEKPWATLFSGSSQTLPPLTKLCSAFLESLLEKRPAVVEQ</sequence>
<dbReference type="InterPro" id="IPR011048">
    <property type="entry name" value="Haem_d1_sf"/>
</dbReference>
<reference evidence="10" key="1">
    <citation type="submission" date="2025-08" db="UniProtKB">
        <authorList>
            <consortium name="RefSeq"/>
        </authorList>
    </citation>
    <scope>IDENTIFICATION</scope>
    <source>
        <tissue evidence="10">Leaf</tissue>
    </source>
</reference>
<keyword evidence="2" id="KW-0690">Ribosome biogenesis</keyword>
<dbReference type="SUPFAM" id="SSF51004">
    <property type="entry name" value="C-terminal (heme d1) domain of cytochrome cd1-nitrite reductase"/>
    <property type="match status" value="1"/>
</dbReference>
<accession>A0ABM3HCQ2</accession>
<evidence type="ECO:0000256" key="1">
    <source>
        <dbReference type="ARBA" id="ARBA00004604"/>
    </source>
</evidence>
<dbReference type="InterPro" id="IPR015943">
    <property type="entry name" value="WD40/YVTN_repeat-like_dom_sf"/>
</dbReference>
<keyword evidence="6" id="KW-0539">Nucleus</keyword>
<dbReference type="InterPro" id="IPR001680">
    <property type="entry name" value="WD40_rpt"/>
</dbReference>
<dbReference type="Gene3D" id="2.130.10.10">
    <property type="entry name" value="YVTN repeat-like/Quinoprotein amine dehydrogenase"/>
    <property type="match status" value="3"/>
</dbReference>